<feature type="transmembrane region" description="Helical" evidence="1">
    <location>
        <begin position="222"/>
        <end position="242"/>
    </location>
</feature>
<feature type="transmembrane region" description="Helical" evidence="1">
    <location>
        <begin position="127"/>
        <end position="157"/>
    </location>
</feature>
<organism evidence="2 3">
    <name type="scientific">Haladaptatus pallidirubidus</name>
    <dbReference type="NCBI Taxonomy" id="1008152"/>
    <lineage>
        <taxon>Archaea</taxon>
        <taxon>Methanobacteriati</taxon>
        <taxon>Methanobacteriota</taxon>
        <taxon>Stenosarchaea group</taxon>
        <taxon>Halobacteria</taxon>
        <taxon>Halobacteriales</taxon>
        <taxon>Haladaptataceae</taxon>
        <taxon>Haladaptatus</taxon>
    </lineage>
</organism>
<feature type="transmembrane region" description="Helical" evidence="1">
    <location>
        <begin position="76"/>
        <end position="106"/>
    </location>
</feature>
<accession>A0AAV3UBM4</accession>
<evidence type="ECO:0008006" key="4">
    <source>
        <dbReference type="Google" id="ProtNLM"/>
    </source>
</evidence>
<dbReference type="RefSeq" id="WP_227775155.1">
    <property type="nucleotide sequence ID" value="NZ_BAABKX010000001.1"/>
</dbReference>
<name>A0AAV3UBM4_9EURY</name>
<keyword evidence="3" id="KW-1185">Reference proteome</keyword>
<dbReference type="EMBL" id="BAABKX010000001">
    <property type="protein sequence ID" value="GAA5041487.1"/>
    <property type="molecule type" value="Genomic_DNA"/>
</dbReference>
<feature type="transmembrane region" description="Helical" evidence="1">
    <location>
        <begin position="278"/>
        <end position="302"/>
    </location>
</feature>
<dbReference type="InterPro" id="IPR055966">
    <property type="entry name" value="DUF7544"/>
</dbReference>
<evidence type="ECO:0000256" key="1">
    <source>
        <dbReference type="SAM" id="Phobius"/>
    </source>
</evidence>
<evidence type="ECO:0000313" key="3">
    <source>
        <dbReference type="Proteomes" id="UP001501729"/>
    </source>
</evidence>
<feature type="transmembrane region" description="Helical" evidence="1">
    <location>
        <begin position="249"/>
        <end position="266"/>
    </location>
</feature>
<protein>
    <recommendedName>
        <fullName evidence="4">Glycerophosphoryl diester phosphodiesterase membrane domain-containing protein</fullName>
    </recommendedName>
</protein>
<dbReference type="GeneID" id="68615067"/>
<sequence length="336" mass="36624">MPWYAVEALDDAIETTKAFLLPFEVWTWLKLAVIILFVGGTSTSPPGANFQFGGGSGTGGGTGTPLPNIPFSTDTLIVLVIAVVAVVVFVWLVLTFIGSIMEFAFVESLRSREVHVRSYVRRYFVQGVRLFGFRVVLFTLLLLPIVGFLFVFIPSLLDGSADVALGSVFVFLPVMVVLGLIVALVDGLTTNFVVPVMLLRGGGVLAGWRTFWPTLRGQWKQYGMYVLLRFALSIAAGIIVGIVGGILSLFVLIPFAILGIGLYVLSGNPTFNAITSSIPLTASFGLLVLLCILFLLFVLAIIRVPVQTYLRYFALLVLGDTNRQLDVIPELREEIR</sequence>
<feature type="transmembrane region" description="Helical" evidence="1">
    <location>
        <begin position="192"/>
        <end position="210"/>
    </location>
</feature>
<reference evidence="2 3" key="1">
    <citation type="journal article" date="2019" name="Int. J. Syst. Evol. Microbiol.">
        <title>The Global Catalogue of Microorganisms (GCM) 10K type strain sequencing project: providing services to taxonomists for standard genome sequencing and annotation.</title>
        <authorList>
            <consortium name="The Broad Institute Genomics Platform"/>
            <consortium name="The Broad Institute Genome Sequencing Center for Infectious Disease"/>
            <person name="Wu L."/>
            <person name="Ma J."/>
        </authorList>
    </citation>
    <scope>NUCLEOTIDE SEQUENCE [LARGE SCALE GENOMIC DNA]</scope>
    <source>
        <strain evidence="2 3">JCM 17504</strain>
    </source>
</reference>
<keyword evidence="1" id="KW-1133">Transmembrane helix</keyword>
<dbReference type="Proteomes" id="UP001501729">
    <property type="component" value="Unassembled WGS sequence"/>
</dbReference>
<keyword evidence="1" id="KW-0812">Transmembrane</keyword>
<evidence type="ECO:0000313" key="2">
    <source>
        <dbReference type="EMBL" id="GAA5041487.1"/>
    </source>
</evidence>
<feature type="transmembrane region" description="Helical" evidence="1">
    <location>
        <begin position="163"/>
        <end position="185"/>
    </location>
</feature>
<comment type="caution">
    <text evidence="2">The sequence shown here is derived from an EMBL/GenBank/DDBJ whole genome shotgun (WGS) entry which is preliminary data.</text>
</comment>
<keyword evidence="1" id="KW-0472">Membrane</keyword>
<gene>
    <name evidence="2" type="ORF">GCM10025751_03750</name>
</gene>
<proteinExistence type="predicted"/>
<dbReference type="Pfam" id="PF24400">
    <property type="entry name" value="DUF7544"/>
    <property type="match status" value="1"/>
</dbReference>
<dbReference type="AlphaFoldDB" id="A0AAV3UBM4"/>